<evidence type="ECO:0000313" key="3">
    <source>
        <dbReference type="Proteomes" id="UP001321760"/>
    </source>
</evidence>
<comment type="caution">
    <text evidence="2">The sequence shown here is derived from an EMBL/GenBank/DDBJ whole genome shotgun (WGS) entry which is preliminary data.</text>
</comment>
<proteinExistence type="predicted"/>
<accession>A0AAV9GGS0</accession>
<dbReference type="EMBL" id="MU865956">
    <property type="protein sequence ID" value="KAK4446585.1"/>
    <property type="molecule type" value="Genomic_DNA"/>
</dbReference>
<organism evidence="2 3">
    <name type="scientific">Podospora aff. communis PSN243</name>
    <dbReference type="NCBI Taxonomy" id="3040156"/>
    <lineage>
        <taxon>Eukaryota</taxon>
        <taxon>Fungi</taxon>
        <taxon>Dikarya</taxon>
        <taxon>Ascomycota</taxon>
        <taxon>Pezizomycotina</taxon>
        <taxon>Sordariomycetes</taxon>
        <taxon>Sordariomycetidae</taxon>
        <taxon>Sordariales</taxon>
        <taxon>Podosporaceae</taxon>
        <taxon>Podospora</taxon>
    </lineage>
</organism>
<reference evidence="2" key="2">
    <citation type="submission" date="2023-05" db="EMBL/GenBank/DDBJ databases">
        <authorList>
            <consortium name="Lawrence Berkeley National Laboratory"/>
            <person name="Steindorff A."/>
            <person name="Hensen N."/>
            <person name="Bonometti L."/>
            <person name="Westerberg I."/>
            <person name="Brannstrom I.O."/>
            <person name="Guillou S."/>
            <person name="Cros-Aarteil S."/>
            <person name="Calhoun S."/>
            <person name="Haridas S."/>
            <person name="Kuo A."/>
            <person name="Mondo S."/>
            <person name="Pangilinan J."/>
            <person name="Riley R."/>
            <person name="Labutti K."/>
            <person name="Andreopoulos B."/>
            <person name="Lipzen A."/>
            <person name="Chen C."/>
            <person name="Yanf M."/>
            <person name="Daum C."/>
            <person name="Ng V."/>
            <person name="Clum A."/>
            <person name="Ohm R."/>
            <person name="Martin F."/>
            <person name="Silar P."/>
            <person name="Natvig D."/>
            <person name="Lalanne C."/>
            <person name="Gautier V."/>
            <person name="Ament-Velasquez S.L."/>
            <person name="Kruys A."/>
            <person name="Hutchinson M.I."/>
            <person name="Powell A.J."/>
            <person name="Barry K."/>
            <person name="Miller A.N."/>
            <person name="Grigoriev I.V."/>
            <person name="Debuchy R."/>
            <person name="Gladieux P."/>
            <person name="Thoren M.H."/>
            <person name="Johannesson H."/>
        </authorList>
    </citation>
    <scope>NUCLEOTIDE SEQUENCE</scope>
    <source>
        <strain evidence="2">PSN243</strain>
    </source>
</reference>
<sequence>MPSKLCPFCRFATPISHVCPSAVSTRQNPPVVTPLEPHEETLLPALQRKSSILCQRCKGYDIASVFTSANPLDRVQLQHPSRTNEDHTAYHASLAPYRMELGILSELILSPECPLCRLVFRILPRQGLSPDDDTFMIVPFRSYVREAAWSRVGEDMKERAAVMLGLDHAGNAFTSGRASWDMSAEMVGEAICVEGGDKLGNGRFVGRMVDWLVPMEALETCLKEHGEACGFEVSQKLKIANMVDVVARKVVPCPERCNYFALSYVWGGVMPEDGALEKGTLPATIEDAIAVTRIMGMSYLWVDALCIDQSPNPTPEQWAEKEKQLRMMDVIYSSATLTLVAIAGSNSNAGLPGVNPARQRTIQIKEEIGGNTFFTIPPTKVQQSNASVWSKRAWTLQEEFLSRRYLFFSDTHVEFVCVSAEVSECGGASTITDKRSRLPESLKEVFARRDQVASSVPGGAQGEMPMEFFLGMIVDYTSRRMTNDGDSLNAILGLMSVWERIALSAPCVWGLPLADMPQSLGWMHHRSVSPRRRPAFPSWAWAGWEGEIRLDDMLFQSDSGNRFHRLTRDMTVRYAGLSGKELVVEGWGVMLEIRTDPFSDVLVTGTDEVMGSVVERNFLHPNTLKSGSYECLVIERLIYQLREGGANYNKVFLVVLDRSGPIAQRGTTITLTTSPGRDFMCLQPVKGVVRMV</sequence>
<keyword evidence="3" id="KW-1185">Reference proteome</keyword>
<evidence type="ECO:0000313" key="2">
    <source>
        <dbReference type="EMBL" id="KAK4446585.1"/>
    </source>
</evidence>
<dbReference type="Pfam" id="PF06985">
    <property type="entry name" value="HET"/>
    <property type="match status" value="1"/>
</dbReference>
<dbReference type="InterPro" id="IPR010730">
    <property type="entry name" value="HET"/>
</dbReference>
<reference evidence="2" key="1">
    <citation type="journal article" date="2023" name="Mol. Phylogenet. Evol.">
        <title>Genome-scale phylogeny and comparative genomics of the fungal order Sordariales.</title>
        <authorList>
            <person name="Hensen N."/>
            <person name="Bonometti L."/>
            <person name="Westerberg I."/>
            <person name="Brannstrom I.O."/>
            <person name="Guillou S."/>
            <person name="Cros-Aarteil S."/>
            <person name="Calhoun S."/>
            <person name="Haridas S."/>
            <person name="Kuo A."/>
            <person name="Mondo S."/>
            <person name="Pangilinan J."/>
            <person name="Riley R."/>
            <person name="LaButti K."/>
            <person name="Andreopoulos B."/>
            <person name="Lipzen A."/>
            <person name="Chen C."/>
            <person name="Yan M."/>
            <person name="Daum C."/>
            <person name="Ng V."/>
            <person name="Clum A."/>
            <person name="Steindorff A."/>
            <person name="Ohm R.A."/>
            <person name="Martin F."/>
            <person name="Silar P."/>
            <person name="Natvig D.O."/>
            <person name="Lalanne C."/>
            <person name="Gautier V."/>
            <person name="Ament-Velasquez S.L."/>
            <person name="Kruys A."/>
            <person name="Hutchinson M.I."/>
            <person name="Powell A.J."/>
            <person name="Barry K."/>
            <person name="Miller A.N."/>
            <person name="Grigoriev I.V."/>
            <person name="Debuchy R."/>
            <person name="Gladieux P."/>
            <person name="Hiltunen Thoren M."/>
            <person name="Johannesson H."/>
        </authorList>
    </citation>
    <scope>NUCLEOTIDE SEQUENCE</scope>
    <source>
        <strain evidence="2">PSN243</strain>
    </source>
</reference>
<protein>
    <submittedName>
        <fullName evidence="2">Heterokaryon incompatibility protein-domain-containing protein</fullName>
    </submittedName>
</protein>
<feature type="domain" description="Heterokaryon incompatibility" evidence="1">
    <location>
        <begin position="259"/>
        <end position="398"/>
    </location>
</feature>
<name>A0AAV9GGS0_9PEZI</name>
<dbReference type="PANTHER" id="PTHR33112">
    <property type="entry name" value="DOMAIN PROTEIN, PUTATIVE-RELATED"/>
    <property type="match status" value="1"/>
</dbReference>
<dbReference type="Proteomes" id="UP001321760">
    <property type="component" value="Unassembled WGS sequence"/>
</dbReference>
<dbReference type="AlphaFoldDB" id="A0AAV9GGS0"/>
<evidence type="ECO:0000259" key="1">
    <source>
        <dbReference type="Pfam" id="PF06985"/>
    </source>
</evidence>
<dbReference type="PANTHER" id="PTHR33112:SF12">
    <property type="entry name" value="HETEROKARYON INCOMPATIBILITY DOMAIN-CONTAINING PROTEIN"/>
    <property type="match status" value="1"/>
</dbReference>
<gene>
    <name evidence="2" type="ORF">QBC34DRAFT_149444</name>
</gene>